<protein>
    <submittedName>
        <fullName evidence="2">Uncharacterized protein</fullName>
    </submittedName>
</protein>
<organism evidence="2 3">
    <name type="scientific">Hermetia illucens</name>
    <name type="common">Black soldier fly</name>
    <dbReference type="NCBI Taxonomy" id="343691"/>
    <lineage>
        <taxon>Eukaryota</taxon>
        <taxon>Metazoa</taxon>
        <taxon>Ecdysozoa</taxon>
        <taxon>Arthropoda</taxon>
        <taxon>Hexapoda</taxon>
        <taxon>Insecta</taxon>
        <taxon>Pterygota</taxon>
        <taxon>Neoptera</taxon>
        <taxon>Endopterygota</taxon>
        <taxon>Diptera</taxon>
        <taxon>Brachycera</taxon>
        <taxon>Stratiomyomorpha</taxon>
        <taxon>Stratiomyidae</taxon>
        <taxon>Hermetiinae</taxon>
        <taxon>Hermetia</taxon>
    </lineage>
</organism>
<keyword evidence="3" id="KW-1185">Reference proteome</keyword>
<feature type="region of interest" description="Disordered" evidence="1">
    <location>
        <begin position="28"/>
        <end position="54"/>
    </location>
</feature>
<name>A0A7R8UZU1_HERIL</name>
<reference evidence="2 3" key="1">
    <citation type="submission" date="2020-11" db="EMBL/GenBank/DDBJ databases">
        <authorList>
            <person name="Wallbank WR R."/>
            <person name="Pardo Diaz C."/>
            <person name="Kozak K."/>
            <person name="Martin S."/>
            <person name="Jiggins C."/>
            <person name="Moest M."/>
            <person name="Warren A I."/>
            <person name="Generalovic N T."/>
            <person name="Byers J.R.P. K."/>
            <person name="Montejo-Kovacevich G."/>
            <person name="Yen C E."/>
        </authorList>
    </citation>
    <scope>NUCLEOTIDE SEQUENCE [LARGE SCALE GENOMIC DNA]</scope>
</reference>
<dbReference type="AlphaFoldDB" id="A0A7R8UZU1"/>
<gene>
    <name evidence="2" type="ORF">HERILL_LOCUS11572</name>
</gene>
<dbReference type="EMBL" id="LR899012">
    <property type="protein sequence ID" value="CAD7088989.1"/>
    <property type="molecule type" value="Genomic_DNA"/>
</dbReference>
<proteinExistence type="predicted"/>
<sequence length="137" mass="15651">MDIPVVTLYTRLWNPVNMTSFQELRISNSSSSPYPVDRKRDKKFAKAGKGAKERSTKDIIDKSIGLCGVICERKNGDPLGSKSNLCDIAAALGKKGHYEYDVGDNRTYSYCDVWRPDHNGRIKYYELYGRRKFNSML</sequence>
<dbReference type="Proteomes" id="UP000594454">
    <property type="component" value="Chromosome 4"/>
</dbReference>
<evidence type="ECO:0000313" key="2">
    <source>
        <dbReference type="EMBL" id="CAD7088989.1"/>
    </source>
</evidence>
<evidence type="ECO:0000256" key="1">
    <source>
        <dbReference type="SAM" id="MobiDB-lite"/>
    </source>
</evidence>
<accession>A0A7R8UZU1</accession>
<evidence type="ECO:0000313" key="3">
    <source>
        <dbReference type="Proteomes" id="UP000594454"/>
    </source>
</evidence>
<dbReference type="InParanoid" id="A0A7R8UZU1"/>